<dbReference type="Gene3D" id="3.30.470.20">
    <property type="entry name" value="ATP-grasp fold, B domain"/>
    <property type="match status" value="1"/>
</dbReference>
<comment type="caution">
    <text evidence="6">The sequence shown here is derived from an EMBL/GenBank/DDBJ whole genome shotgun (WGS) entry which is preliminary data.</text>
</comment>
<dbReference type="InterPro" id="IPR011761">
    <property type="entry name" value="ATP-grasp"/>
</dbReference>
<reference evidence="7" key="1">
    <citation type="journal article" date="2019" name="Int. J. Syst. Evol. Microbiol.">
        <title>The Global Catalogue of Microorganisms (GCM) 10K type strain sequencing project: providing services to taxonomists for standard genome sequencing and annotation.</title>
        <authorList>
            <consortium name="The Broad Institute Genomics Platform"/>
            <consortium name="The Broad Institute Genome Sequencing Center for Infectious Disease"/>
            <person name="Wu L."/>
            <person name="Ma J."/>
        </authorList>
    </citation>
    <scope>NUCLEOTIDE SEQUENCE [LARGE SCALE GENOMIC DNA]</scope>
    <source>
        <strain evidence="7">CGMCC 4.1434</strain>
    </source>
</reference>
<dbReference type="InterPro" id="IPR041472">
    <property type="entry name" value="BL00235/CARNS1_N"/>
</dbReference>
<evidence type="ECO:0000256" key="1">
    <source>
        <dbReference type="ARBA" id="ARBA00022598"/>
    </source>
</evidence>
<dbReference type="PANTHER" id="PTHR43585:SF2">
    <property type="entry name" value="ATP-GRASP ENZYME FSQD"/>
    <property type="match status" value="1"/>
</dbReference>
<dbReference type="Pfam" id="PF18130">
    <property type="entry name" value="ATPgrasp_N"/>
    <property type="match status" value="1"/>
</dbReference>
<evidence type="ECO:0000256" key="2">
    <source>
        <dbReference type="ARBA" id="ARBA00022741"/>
    </source>
</evidence>
<dbReference type="RefSeq" id="WP_381429401.1">
    <property type="nucleotide sequence ID" value="NZ_JBHSNO010000001.1"/>
</dbReference>
<keyword evidence="1" id="KW-0436">Ligase</keyword>
<evidence type="ECO:0000313" key="7">
    <source>
        <dbReference type="Proteomes" id="UP001596109"/>
    </source>
</evidence>
<accession>A0ABW0TFN3</accession>
<keyword evidence="3 4" id="KW-0067">ATP-binding</keyword>
<gene>
    <name evidence="6" type="ORF">ACFPRA_00635</name>
</gene>
<dbReference type="InterPro" id="IPR040570">
    <property type="entry name" value="LAL_C2"/>
</dbReference>
<dbReference type="InterPro" id="IPR052032">
    <property type="entry name" value="ATP-dep_AA_Ligase"/>
</dbReference>
<proteinExistence type="predicted"/>
<evidence type="ECO:0000256" key="3">
    <source>
        <dbReference type="ARBA" id="ARBA00022840"/>
    </source>
</evidence>
<keyword evidence="2 4" id="KW-0547">Nucleotide-binding</keyword>
<dbReference type="Proteomes" id="UP001596109">
    <property type="component" value="Unassembled WGS sequence"/>
</dbReference>
<dbReference type="PROSITE" id="PS50975">
    <property type="entry name" value="ATP_GRASP"/>
    <property type="match status" value="1"/>
</dbReference>
<protein>
    <submittedName>
        <fullName evidence="6">ATP-grasp domain-containing protein</fullName>
    </submittedName>
</protein>
<name>A0ABW0TFN3_9BACL</name>
<dbReference type="Pfam" id="PF18603">
    <property type="entry name" value="LAL_C2"/>
    <property type="match status" value="1"/>
</dbReference>
<organism evidence="6 7">
    <name type="scientific">Sporosarcina soli</name>
    <dbReference type="NCBI Taxonomy" id="334736"/>
    <lineage>
        <taxon>Bacteria</taxon>
        <taxon>Bacillati</taxon>
        <taxon>Bacillota</taxon>
        <taxon>Bacilli</taxon>
        <taxon>Bacillales</taxon>
        <taxon>Caryophanaceae</taxon>
        <taxon>Sporosarcina</taxon>
    </lineage>
</organism>
<feature type="domain" description="ATP-grasp" evidence="5">
    <location>
        <begin position="116"/>
        <end position="309"/>
    </location>
</feature>
<evidence type="ECO:0000259" key="5">
    <source>
        <dbReference type="PROSITE" id="PS50975"/>
    </source>
</evidence>
<sequence>METILFIETTKSGSSREALRAAARLGYRTVLLTERMSFIEQQDEFAEVAQMIHLEDLTEERIRISISQLQKQRDIIKTIISFVDPFVSLAAQLANEYCGAEISVEALKIMEDKAATRKELKQNKATPTFDIIEPTVDMEQLIYKDYKYPIIVKSALSKASKDVYVVENKVEMKKIIKKMMKQDPDQKIILEEYLDGPQYLVEVLVHNEKSTIVAIVQQDITQTIKFIVTGYAVELDVEGELYQKLVQAVESIIKDLNITNAACHLECRYVNGEWKLIEMNPRIAGGAMNRMIEEAFCIHLVEETIKLYLGIEPNLTRKYEKSIYTHYITIGSCGYLLKVIGEQKATAQPGVKEVYIKPRKGTILMPALSMGHRYGYVIASGDTPEEAKINAVKAASHIKFYLEPL</sequence>
<evidence type="ECO:0000256" key="4">
    <source>
        <dbReference type="PROSITE-ProRule" id="PRU00409"/>
    </source>
</evidence>
<dbReference type="SUPFAM" id="SSF56059">
    <property type="entry name" value="Glutathione synthetase ATP-binding domain-like"/>
    <property type="match status" value="1"/>
</dbReference>
<dbReference type="Pfam" id="PF13535">
    <property type="entry name" value="ATP-grasp_4"/>
    <property type="match status" value="1"/>
</dbReference>
<keyword evidence="7" id="KW-1185">Reference proteome</keyword>
<dbReference type="PANTHER" id="PTHR43585">
    <property type="entry name" value="FUMIPYRROLE BIOSYNTHESIS PROTEIN C"/>
    <property type="match status" value="1"/>
</dbReference>
<evidence type="ECO:0000313" key="6">
    <source>
        <dbReference type="EMBL" id="MFC5587413.1"/>
    </source>
</evidence>
<dbReference type="EMBL" id="JBHSNO010000001">
    <property type="protein sequence ID" value="MFC5587413.1"/>
    <property type="molecule type" value="Genomic_DNA"/>
</dbReference>